<dbReference type="EMBL" id="NFZW01000002">
    <property type="protein sequence ID" value="RFA38793.1"/>
    <property type="molecule type" value="Genomic_DNA"/>
</dbReference>
<dbReference type="Proteomes" id="UP000256763">
    <property type="component" value="Unassembled WGS sequence"/>
</dbReference>
<keyword evidence="2" id="KW-1185">Reference proteome</keyword>
<reference evidence="2" key="1">
    <citation type="submission" date="2017-05" db="EMBL/GenBank/DDBJ databases">
        <authorList>
            <person name="Sharma S."/>
            <person name="Sidhu C."/>
            <person name="Pinnaka A.K."/>
        </authorList>
    </citation>
    <scope>NUCLEOTIDE SEQUENCE [LARGE SCALE GENOMIC DNA]</scope>
    <source>
        <strain evidence="2">AK93</strain>
    </source>
</reference>
<evidence type="ECO:0000313" key="2">
    <source>
        <dbReference type="Proteomes" id="UP000256763"/>
    </source>
</evidence>
<evidence type="ECO:0000313" key="1">
    <source>
        <dbReference type="EMBL" id="RFA38793.1"/>
    </source>
</evidence>
<name>A0A3E0X2H1_9GAMM</name>
<sequence>MRNQIRCRPFLARDFIDAMVKHLPTLMTDRLCLRPFLIDDAPQVQNLAGAREVYATTFYGLVEPSFSRQRREERSA</sequence>
<organism evidence="1 2">
    <name type="scientific">Alkalilimnicola ehrlichii</name>
    <dbReference type="NCBI Taxonomy" id="351052"/>
    <lineage>
        <taxon>Bacteria</taxon>
        <taxon>Pseudomonadati</taxon>
        <taxon>Pseudomonadota</taxon>
        <taxon>Gammaproteobacteria</taxon>
        <taxon>Chromatiales</taxon>
        <taxon>Ectothiorhodospiraceae</taxon>
        <taxon>Alkalilimnicola</taxon>
    </lineage>
</organism>
<comment type="caution">
    <text evidence="1">The sequence shown here is derived from an EMBL/GenBank/DDBJ whole genome shotgun (WGS) entry which is preliminary data.</text>
</comment>
<accession>A0A3E0X2H1</accession>
<gene>
    <name evidence="1" type="ORF">CAL65_02450</name>
</gene>
<protein>
    <submittedName>
        <fullName evidence="1">Uncharacterized protein</fullName>
    </submittedName>
</protein>
<proteinExistence type="predicted"/>
<dbReference type="AlphaFoldDB" id="A0A3E0X2H1"/>